<accession>A0A409WT04</accession>
<dbReference type="EMBL" id="NHYD01003232">
    <property type="protein sequence ID" value="PPQ81622.1"/>
    <property type="molecule type" value="Genomic_DNA"/>
</dbReference>
<evidence type="ECO:0000313" key="3">
    <source>
        <dbReference type="Proteomes" id="UP000283269"/>
    </source>
</evidence>
<name>A0A409WT04_PSICY</name>
<comment type="caution">
    <text evidence="2">The sequence shown here is derived from an EMBL/GenBank/DDBJ whole genome shotgun (WGS) entry which is preliminary data.</text>
</comment>
<proteinExistence type="predicted"/>
<dbReference type="OrthoDB" id="5401396at2759"/>
<sequence>MFFKSILQVITVAAVAFTGVHAVPIESESEIVARNATSIAEPSAALADGHLFVCANAIFAQPCNNFEFTINQCINFSSPYDNSISSVGPDSGFVCIVYKLVLRFSVIFCTRIRDLTNMFGEQG</sequence>
<organism evidence="2 3">
    <name type="scientific">Psilocybe cyanescens</name>
    <dbReference type="NCBI Taxonomy" id="93625"/>
    <lineage>
        <taxon>Eukaryota</taxon>
        <taxon>Fungi</taxon>
        <taxon>Dikarya</taxon>
        <taxon>Basidiomycota</taxon>
        <taxon>Agaricomycotina</taxon>
        <taxon>Agaricomycetes</taxon>
        <taxon>Agaricomycetidae</taxon>
        <taxon>Agaricales</taxon>
        <taxon>Agaricineae</taxon>
        <taxon>Strophariaceae</taxon>
        <taxon>Psilocybe</taxon>
    </lineage>
</organism>
<feature type="chain" id="PRO_5019549882" evidence="1">
    <location>
        <begin position="23"/>
        <end position="123"/>
    </location>
</feature>
<gene>
    <name evidence="2" type="ORF">CVT25_013597</name>
</gene>
<reference evidence="2 3" key="1">
    <citation type="journal article" date="2018" name="Evol. Lett.">
        <title>Horizontal gene cluster transfer increased hallucinogenic mushroom diversity.</title>
        <authorList>
            <person name="Reynolds H.T."/>
            <person name="Vijayakumar V."/>
            <person name="Gluck-Thaler E."/>
            <person name="Korotkin H.B."/>
            <person name="Matheny P.B."/>
            <person name="Slot J.C."/>
        </authorList>
    </citation>
    <scope>NUCLEOTIDE SEQUENCE [LARGE SCALE GENOMIC DNA]</scope>
    <source>
        <strain evidence="2 3">2631</strain>
    </source>
</reference>
<keyword evidence="1" id="KW-0732">Signal</keyword>
<evidence type="ECO:0000256" key="1">
    <source>
        <dbReference type="SAM" id="SignalP"/>
    </source>
</evidence>
<keyword evidence="3" id="KW-1185">Reference proteome</keyword>
<evidence type="ECO:0000313" key="2">
    <source>
        <dbReference type="EMBL" id="PPQ81622.1"/>
    </source>
</evidence>
<dbReference type="Proteomes" id="UP000283269">
    <property type="component" value="Unassembled WGS sequence"/>
</dbReference>
<protein>
    <submittedName>
        <fullName evidence="2">Uncharacterized protein</fullName>
    </submittedName>
</protein>
<dbReference type="AlphaFoldDB" id="A0A409WT04"/>
<feature type="signal peptide" evidence="1">
    <location>
        <begin position="1"/>
        <end position="22"/>
    </location>
</feature>
<dbReference type="InParanoid" id="A0A409WT04"/>